<feature type="transmembrane region" description="Helical" evidence="1">
    <location>
        <begin position="68"/>
        <end position="90"/>
    </location>
</feature>
<dbReference type="STRING" id="573065.Astex_1065"/>
<dbReference type="HOGENOM" id="CLU_2380041_0_0_5"/>
<keyword evidence="3" id="KW-1185">Reference proteome</keyword>
<evidence type="ECO:0000313" key="3">
    <source>
        <dbReference type="Proteomes" id="UP000001492"/>
    </source>
</evidence>
<dbReference type="RefSeq" id="WP_013478575.1">
    <property type="nucleotide sequence ID" value="NC_014816.1"/>
</dbReference>
<gene>
    <name evidence="2" type="ordered locus">Astex_1065</name>
</gene>
<name>E8RM51_ASTEC</name>
<dbReference type="AlphaFoldDB" id="E8RM51"/>
<keyword evidence="1" id="KW-1133">Transmembrane helix</keyword>
<feature type="transmembrane region" description="Helical" evidence="1">
    <location>
        <begin position="38"/>
        <end position="62"/>
    </location>
</feature>
<keyword evidence="1" id="KW-0472">Membrane</keyword>
<protein>
    <submittedName>
        <fullName evidence="2">Uncharacterized protein</fullName>
    </submittedName>
</protein>
<sequence>MSDPLRLLFTPTKVPARDLAFELRVLEAVEHRRFRRQVALYLTVAMAILGGSVFLTPLLWPVLTLPGLPVFLSVIGVLPGIILAGTQVLATQKA</sequence>
<accession>E8RM51</accession>
<keyword evidence="1" id="KW-0812">Transmembrane</keyword>
<reference evidence="3" key="1">
    <citation type="submission" date="2010-12" db="EMBL/GenBank/DDBJ databases">
        <title>Complete sequence of chromosome 1 of Asticcacaulis excentricus CB 48.</title>
        <authorList>
            <consortium name="US DOE Joint Genome Institute"/>
            <person name="Lucas S."/>
            <person name="Copeland A."/>
            <person name="Lapidus A."/>
            <person name="Cheng J.-F."/>
            <person name="Bruce D."/>
            <person name="Goodwin L."/>
            <person name="Pitluck S."/>
            <person name="Teshima H."/>
            <person name="Davenport K."/>
            <person name="Detter J.C."/>
            <person name="Han C."/>
            <person name="Tapia R."/>
            <person name="Land M."/>
            <person name="Hauser L."/>
            <person name="Jeffries C."/>
            <person name="Kyrpides N."/>
            <person name="Ivanova N."/>
            <person name="Ovchinnikova G."/>
            <person name="Brun Y.V."/>
            <person name="Woyke T."/>
        </authorList>
    </citation>
    <scope>NUCLEOTIDE SEQUENCE [LARGE SCALE GENOMIC DNA]</scope>
    <source>
        <strain evidence="3">ATCC 15261 / DSM 4724 / KCTC 12464 / NCIMB 9791 / VKM B-1370 / CB 48</strain>
    </source>
</reference>
<dbReference type="EMBL" id="CP002395">
    <property type="protein sequence ID" value="ADU12743.1"/>
    <property type="molecule type" value="Genomic_DNA"/>
</dbReference>
<evidence type="ECO:0000256" key="1">
    <source>
        <dbReference type="SAM" id="Phobius"/>
    </source>
</evidence>
<evidence type="ECO:0000313" key="2">
    <source>
        <dbReference type="EMBL" id="ADU12743.1"/>
    </source>
</evidence>
<organism evidence="2 3">
    <name type="scientific">Asticcacaulis excentricus (strain ATCC 15261 / DSM 4724 / KCTC 12464 / NCIMB 9791 / VKM B-1370 / CB 48)</name>
    <dbReference type="NCBI Taxonomy" id="573065"/>
    <lineage>
        <taxon>Bacteria</taxon>
        <taxon>Pseudomonadati</taxon>
        <taxon>Pseudomonadota</taxon>
        <taxon>Alphaproteobacteria</taxon>
        <taxon>Caulobacterales</taxon>
        <taxon>Caulobacteraceae</taxon>
        <taxon>Asticcacaulis</taxon>
    </lineage>
</organism>
<dbReference type="KEGG" id="aex:Astex_1065"/>
<proteinExistence type="predicted"/>
<dbReference type="Proteomes" id="UP000001492">
    <property type="component" value="Chromosome 1"/>
</dbReference>